<dbReference type="RefSeq" id="WP_223994381.1">
    <property type="nucleotide sequence ID" value="NZ_CAJZAG010000013.1"/>
</dbReference>
<dbReference type="InterPro" id="IPR002830">
    <property type="entry name" value="UbiD"/>
</dbReference>
<evidence type="ECO:0000313" key="4">
    <source>
        <dbReference type="EMBL" id="CAG9184622.1"/>
    </source>
</evidence>
<feature type="domain" description="3-octaprenyl-4-hydroxybenzoate carboxy-lyase-like C-terminal" evidence="3">
    <location>
        <begin position="315"/>
        <end position="437"/>
    </location>
</feature>
<dbReference type="InterPro" id="IPR048304">
    <property type="entry name" value="UbiD_Rift_dom"/>
</dbReference>
<accession>A0ABN7ZF71</accession>
<dbReference type="Pfam" id="PF20695">
    <property type="entry name" value="UbiD_N"/>
    <property type="match status" value="1"/>
</dbReference>
<dbReference type="EMBL" id="CAJZAG010000013">
    <property type="protein sequence ID" value="CAG9184622.1"/>
    <property type="molecule type" value="Genomic_DNA"/>
</dbReference>
<evidence type="ECO:0000313" key="5">
    <source>
        <dbReference type="Proteomes" id="UP000706525"/>
    </source>
</evidence>
<dbReference type="Pfam" id="PF20696">
    <property type="entry name" value="UbiD_C"/>
    <property type="match status" value="1"/>
</dbReference>
<gene>
    <name evidence="4" type="primary">bsdC</name>
    <name evidence="4" type="ORF">LMG32289_05669</name>
</gene>
<dbReference type="Proteomes" id="UP000706525">
    <property type="component" value="Unassembled WGS sequence"/>
</dbReference>
<dbReference type="EC" id="4.1.1.61" evidence="4"/>
<comment type="caution">
    <text evidence="4">The sequence shown here is derived from an EMBL/GenBank/DDBJ whole genome shotgun (WGS) entry which is preliminary data.</text>
</comment>
<organism evidence="4 5">
    <name type="scientific">Cupriavidus pampae</name>
    <dbReference type="NCBI Taxonomy" id="659251"/>
    <lineage>
        <taxon>Bacteria</taxon>
        <taxon>Pseudomonadati</taxon>
        <taxon>Pseudomonadota</taxon>
        <taxon>Betaproteobacteria</taxon>
        <taxon>Burkholderiales</taxon>
        <taxon>Burkholderiaceae</taxon>
        <taxon>Cupriavidus</taxon>
    </lineage>
</organism>
<evidence type="ECO:0000259" key="3">
    <source>
        <dbReference type="Pfam" id="PF20696"/>
    </source>
</evidence>
<dbReference type="NCBIfam" id="TIGR00148">
    <property type="entry name" value="UbiD family decarboxylase"/>
    <property type="match status" value="1"/>
</dbReference>
<feature type="domain" description="3-octaprenyl-4-hydroxybenzoate carboxy-lyase-like Rift-related" evidence="1">
    <location>
        <begin position="107"/>
        <end position="308"/>
    </location>
</feature>
<name>A0ABN7ZF71_9BURK</name>
<protein>
    <submittedName>
        <fullName evidence="4">Phenolic acid decarboxylase</fullName>
        <ecNumber evidence="4">4.1.1.61</ecNumber>
    </submittedName>
</protein>
<dbReference type="NCBIfam" id="NF041204">
    <property type="entry name" value="VdcC"/>
    <property type="match status" value="1"/>
</dbReference>
<dbReference type="PANTHER" id="PTHR30108">
    <property type="entry name" value="3-OCTAPRENYL-4-HYDROXYBENZOATE CARBOXY-LYASE-RELATED"/>
    <property type="match status" value="1"/>
</dbReference>
<evidence type="ECO:0000259" key="2">
    <source>
        <dbReference type="Pfam" id="PF20695"/>
    </source>
</evidence>
<proteinExistence type="predicted"/>
<keyword evidence="5" id="KW-1185">Reference proteome</keyword>
<dbReference type="SUPFAM" id="SSF50475">
    <property type="entry name" value="FMN-binding split barrel"/>
    <property type="match status" value="1"/>
</dbReference>
<dbReference type="InterPro" id="IPR049383">
    <property type="entry name" value="UbiD-like_N"/>
</dbReference>
<keyword evidence="4" id="KW-0456">Lyase</keyword>
<dbReference type="PANTHER" id="PTHR30108:SF17">
    <property type="entry name" value="FERULIC ACID DECARBOXYLASE 1"/>
    <property type="match status" value="1"/>
</dbReference>
<dbReference type="Gene3D" id="3.40.1670.10">
    <property type="entry name" value="UbiD C-terminal domain-like"/>
    <property type="match status" value="1"/>
</dbReference>
<dbReference type="GO" id="GO:0018799">
    <property type="term" value="F:4-hydroxybenzoate decarboxylase activity"/>
    <property type="evidence" value="ECO:0007669"/>
    <property type="project" value="UniProtKB-EC"/>
</dbReference>
<sequence length="475" mass="52954">MTAYPDFRAFLSVLEQEGQMLRITDEVQFEPDLAAAACALAQIGDQVPAIFFDKIAGSPGAQVVLNTHGSWPNHALALGMNKDAPLKEHFFEFVRRFQLFPGELQRVDSAPWQEVRVDKDINLFELLPLFRLNRGDGGFYIDKACIVSRDPDDWDNDDVENVGVYRLMVKGKNRIGIQPVPQHDIAIHLSHAEARGEDLPIAICIGNEPVILLMGATPLLYNQLEYKMAAVMQGEPYKVVRTEKGLDVPWGSEYVLEGRILARQREIEGPFGEFPGYYSGGHLYPVIEIDRVSHRTNPIFESVYVGRPWTEIDFLQAMTTSAPIFIQLNRMFPEVVAVNALYTHGLIVIVSTRVRYGGFAKSVGMGVLTTPHGLGYAKIVIVVDEDIDPFNLNQVMWAMSVRTNPAGDIVIIPNLAENLLDPAGEPNGMAHKMIIDATTPKAPDRRGDYGEVLDTPEGTDAWRDKLLPLIHALRK</sequence>
<dbReference type="Pfam" id="PF01977">
    <property type="entry name" value="UbiD"/>
    <property type="match status" value="1"/>
</dbReference>
<reference evidence="4 5" key="1">
    <citation type="submission" date="2021-08" db="EMBL/GenBank/DDBJ databases">
        <authorList>
            <person name="Peeters C."/>
        </authorList>
    </citation>
    <scope>NUCLEOTIDE SEQUENCE [LARGE SCALE GENOMIC DNA]</scope>
    <source>
        <strain evidence="4 5">LMG 32289</strain>
    </source>
</reference>
<feature type="domain" description="3-octaprenyl-4-hydroxybenzoate carboxy-lyase-like N-terminal" evidence="2">
    <location>
        <begin position="12"/>
        <end position="88"/>
    </location>
</feature>
<dbReference type="SUPFAM" id="SSF143968">
    <property type="entry name" value="UbiD C-terminal domain-like"/>
    <property type="match status" value="1"/>
</dbReference>
<evidence type="ECO:0000259" key="1">
    <source>
        <dbReference type="Pfam" id="PF01977"/>
    </source>
</evidence>
<dbReference type="InterPro" id="IPR053417">
    <property type="entry name" value="PAD_UbiD-like"/>
</dbReference>
<dbReference type="InterPro" id="IPR049381">
    <property type="entry name" value="UbiD-like_C"/>
</dbReference>